<proteinExistence type="predicted"/>
<dbReference type="EMBL" id="JAQAGZ010000006">
    <property type="protein sequence ID" value="MCZ8513010.1"/>
    <property type="molecule type" value="Genomic_DNA"/>
</dbReference>
<name>A0ABT4Q8I8_9BACL</name>
<dbReference type="Gene3D" id="3.30.457.10">
    <property type="entry name" value="Copper amine oxidase-like, N-terminal domain"/>
    <property type="match status" value="1"/>
</dbReference>
<dbReference type="Proteomes" id="UP001527882">
    <property type="component" value="Unassembled WGS sequence"/>
</dbReference>
<keyword evidence="2" id="KW-0732">Signal</keyword>
<dbReference type="RefSeq" id="WP_269881471.1">
    <property type="nucleotide sequence ID" value="NZ_JAQAGZ010000006.1"/>
</dbReference>
<evidence type="ECO:0000313" key="5">
    <source>
        <dbReference type="Proteomes" id="UP001527882"/>
    </source>
</evidence>
<feature type="chain" id="PRO_5045249806" evidence="2">
    <location>
        <begin position="26"/>
        <end position="386"/>
    </location>
</feature>
<keyword evidence="1" id="KW-0697">Rotamase</keyword>
<dbReference type="InterPro" id="IPR036582">
    <property type="entry name" value="Mao_N_sf"/>
</dbReference>
<dbReference type="Pfam" id="PF07833">
    <property type="entry name" value="Cu_amine_oxidN1"/>
    <property type="match status" value="1"/>
</dbReference>
<dbReference type="SUPFAM" id="SSF109998">
    <property type="entry name" value="Triger factor/SurA peptide-binding domain-like"/>
    <property type="match status" value="1"/>
</dbReference>
<evidence type="ECO:0000313" key="4">
    <source>
        <dbReference type="EMBL" id="MCZ8513010.1"/>
    </source>
</evidence>
<dbReference type="GO" id="GO:0003755">
    <property type="term" value="F:peptidyl-prolyl cis-trans isomerase activity"/>
    <property type="evidence" value="ECO:0007669"/>
    <property type="project" value="UniProtKB-EC"/>
</dbReference>
<dbReference type="PANTHER" id="PTHR47245:SF2">
    <property type="entry name" value="PEPTIDYL-PROLYL CIS-TRANS ISOMERASE HP_0175-RELATED"/>
    <property type="match status" value="1"/>
</dbReference>
<feature type="signal peptide" evidence="2">
    <location>
        <begin position="1"/>
        <end position="25"/>
    </location>
</feature>
<comment type="caution">
    <text evidence="4">The sequence shown here is derived from an EMBL/GenBank/DDBJ whole genome shotgun (WGS) entry which is preliminary data.</text>
</comment>
<protein>
    <submittedName>
        <fullName evidence="4">Peptidylprolyl isomerase</fullName>
        <ecNumber evidence="4">5.2.1.8</ecNumber>
    </submittedName>
</protein>
<accession>A0ABT4Q8I8</accession>
<dbReference type="InterPro" id="IPR012854">
    <property type="entry name" value="Cu_amine_oxidase-like_N"/>
</dbReference>
<dbReference type="InterPro" id="IPR046357">
    <property type="entry name" value="PPIase_dom_sf"/>
</dbReference>
<dbReference type="Pfam" id="PF00639">
    <property type="entry name" value="Rotamase"/>
    <property type="match status" value="1"/>
</dbReference>
<dbReference type="InterPro" id="IPR000297">
    <property type="entry name" value="PPIase_PpiC"/>
</dbReference>
<organism evidence="4 5">
    <name type="scientific">Paenibacillus gyeongsangnamensis</name>
    <dbReference type="NCBI Taxonomy" id="3388067"/>
    <lineage>
        <taxon>Bacteria</taxon>
        <taxon>Bacillati</taxon>
        <taxon>Bacillota</taxon>
        <taxon>Bacilli</taxon>
        <taxon>Bacillales</taxon>
        <taxon>Paenibacillaceae</taxon>
        <taxon>Paenibacillus</taxon>
    </lineage>
</organism>
<evidence type="ECO:0000256" key="1">
    <source>
        <dbReference type="PROSITE-ProRule" id="PRU00278"/>
    </source>
</evidence>
<dbReference type="SUPFAM" id="SSF54534">
    <property type="entry name" value="FKBP-like"/>
    <property type="match status" value="1"/>
</dbReference>
<feature type="domain" description="PpiC" evidence="3">
    <location>
        <begin position="247"/>
        <end position="345"/>
    </location>
</feature>
<dbReference type="InterPro" id="IPR027304">
    <property type="entry name" value="Trigger_fact/SurA_dom_sf"/>
</dbReference>
<reference evidence="4 5" key="1">
    <citation type="submission" date="2022-12" db="EMBL/GenBank/DDBJ databases">
        <title>Draft genome sequence of Paenibacillus sp. dW9.</title>
        <authorList>
            <person name="Choi E.-W."/>
            <person name="Kim D.-U."/>
        </authorList>
    </citation>
    <scope>NUCLEOTIDE SEQUENCE [LARGE SCALE GENOMIC DNA]</scope>
    <source>
        <strain evidence="5">dW9</strain>
    </source>
</reference>
<evidence type="ECO:0000259" key="3">
    <source>
        <dbReference type="PROSITE" id="PS50198"/>
    </source>
</evidence>
<dbReference type="InterPro" id="IPR050245">
    <property type="entry name" value="PrsA_foldase"/>
</dbReference>
<evidence type="ECO:0000256" key="2">
    <source>
        <dbReference type="SAM" id="SignalP"/>
    </source>
</evidence>
<dbReference type="EC" id="5.2.1.8" evidence="4"/>
<dbReference type="PANTHER" id="PTHR47245">
    <property type="entry name" value="PEPTIDYLPROLYL ISOMERASE"/>
    <property type="match status" value="1"/>
</dbReference>
<sequence>MNDKFKGLVLGLSLGVMLTGSVAYASGTQIEVYFKSLKYMFDGVEKKPTADQGQGFIYNGTTYVPLRFVSEALGKEVGYDGDTGTIWVGRKVDLGTVVAAYNGGQVTQGEYEKYLAIDQLLNPDYAEYLSDPQLKDQYKQYILNQLIAYRLLSSRVTDDMKSASAQTVTAQLALIKKNLTAKSASPDADYAAALTKAGVTQEDLQGFIENMINGNKLIASEFTDDKVKAEYDRRIAEKTGDFVIASVRHVLISNDNANGTARSKDEIDKRVKEVQDKLKSGADFATVAKEYTDDPGSKQNGGLYPDAPLKSFVAPFKKAAMDLELNQISDPVQTDYGYHIMRVEARKTQAYDEVKNQLTNELIQTRLNSFITKDVQAMIQSENLPK</sequence>
<dbReference type="PROSITE" id="PS50198">
    <property type="entry name" value="PPIC_PPIASE_2"/>
    <property type="match status" value="1"/>
</dbReference>
<dbReference type="Gene3D" id="3.10.50.40">
    <property type="match status" value="1"/>
</dbReference>
<keyword evidence="1 4" id="KW-0413">Isomerase</keyword>
<gene>
    <name evidence="4" type="ORF">O9H85_11370</name>
</gene>
<dbReference type="SUPFAM" id="SSF55383">
    <property type="entry name" value="Copper amine oxidase, domain N"/>
    <property type="match status" value="1"/>
</dbReference>
<keyword evidence="5" id="KW-1185">Reference proteome</keyword>